<dbReference type="GO" id="GO:0005975">
    <property type="term" value="P:carbohydrate metabolic process"/>
    <property type="evidence" value="ECO:0007669"/>
    <property type="project" value="UniProtKB-ARBA"/>
</dbReference>
<accession>U2C3R7</accession>
<dbReference type="AlphaFoldDB" id="U2C3R7"/>
<dbReference type="Proteomes" id="UP000016496">
    <property type="component" value="Unassembled WGS sequence"/>
</dbReference>
<dbReference type="Gene3D" id="2.60.120.200">
    <property type="match status" value="1"/>
</dbReference>
<dbReference type="InterPro" id="IPR013320">
    <property type="entry name" value="ConA-like_dom_sf"/>
</dbReference>
<dbReference type="Pfam" id="PF13385">
    <property type="entry name" value="Laminin_G_3"/>
    <property type="match status" value="1"/>
</dbReference>
<protein>
    <recommendedName>
        <fullName evidence="3">LamG-like jellyroll fold domain-containing protein</fullName>
    </recommendedName>
</protein>
<sequence length="401" mass="45512">MEANNIILNLPFDESKGSNVAYDYSQNRADVQVNSATFVPGRNGNAIKFTGSEYGEVTKQIFSNLNAPFTITLYVQSLEVETGTPTAFVWGLNFDGLNNYIEVPIEANPKMWFGLALVRQGTLYNFFVNGQLVKTLTQAGTLQGVSLNQDYYGGEYGLCLLDDVKLYDIALTQEELLQASSVNKQQSYTLDGIDFREFGVFVSDSDGVLNRPKLKQLASISWDNYHGEDVDLNHKYYEPREITLSCFIKAKTKNDFIVQMSRFEQQFDKRGLHRLVIDVHPIKPLIYEVYCKDEISVSKKWNDELMVGTFKLKLTEPQPVKRVLKHIRVSEATESCTINITTPKYVNIFWGDGTVDEDISGRDVQVSHNYKKNGEYFPVITGCIDEIQGFQTNAIIVWNKL</sequence>
<comment type="caution">
    <text evidence="1">The sequence shown here is derived from an EMBL/GenBank/DDBJ whole genome shotgun (WGS) entry which is preliminary data.</text>
</comment>
<dbReference type="RefSeq" id="WP_021645494.1">
    <property type="nucleotide sequence ID" value="NZ_KE993110.1"/>
</dbReference>
<dbReference type="HOGENOM" id="CLU_679096_0_0_10"/>
<organism evidence="1 2">
    <name type="scientific">Bacteroides pyogenes F0041</name>
    <dbReference type="NCBI Taxonomy" id="1321819"/>
    <lineage>
        <taxon>Bacteria</taxon>
        <taxon>Pseudomonadati</taxon>
        <taxon>Bacteroidota</taxon>
        <taxon>Bacteroidia</taxon>
        <taxon>Bacteroidales</taxon>
        <taxon>Bacteroidaceae</taxon>
        <taxon>Bacteroides</taxon>
    </lineage>
</organism>
<reference evidence="1 2" key="1">
    <citation type="submission" date="2013-08" db="EMBL/GenBank/DDBJ databases">
        <authorList>
            <person name="Weinstock G."/>
            <person name="Sodergren E."/>
            <person name="Wylie T."/>
            <person name="Fulton L."/>
            <person name="Fulton R."/>
            <person name="Fronick C."/>
            <person name="O'Laughlin M."/>
            <person name="Godfrey J."/>
            <person name="Miner T."/>
            <person name="Herter B."/>
            <person name="Appelbaum E."/>
            <person name="Cordes M."/>
            <person name="Lek S."/>
            <person name="Wollam A."/>
            <person name="Pepin K.H."/>
            <person name="Palsikar V.B."/>
            <person name="Mitreva M."/>
            <person name="Wilson R.K."/>
        </authorList>
    </citation>
    <scope>NUCLEOTIDE SEQUENCE [LARGE SCALE GENOMIC DNA]</scope>
    <source>
        <strain evidence="1 2">F0041</strain>
    </source>
</reference>
<evidence type="ECO:0000313" key="1">
    <source>
        <dbReference type="EMBL" id="ERI85109.1"/>
    </source>
</evidence>
<evidence type="ECO:0008006" key="3">
    <source>
        <dbReference type="Google" id="ProtNLM"/>
    </source>
</evidence>
<dbReference type="PATRIC" id="fig|1321819.3.peg.1841"/>
<proteinExistence type="predicted"/>
<evidence type="ECO:0000313" key="2">
    <source>
        <dbReference type="Proteomes" id="UP000016496"/>
    </source>
</evidence>
<name>U2C3R7_9BACE</name>
<dbReference type="SUPFAM" id="SSF49899">
    <property type="entry name" value="Concanavalin A-like lectins/glucanases"/>
    <property type="match status" value="1"/>
</dbReference>
<dbReference type="GO" id="GO:0004553">
    <property type="term" value="F:hydrolase activity, hydrolyzing O-glycosyl compounds"/>
    <property type="evidence" value="ECO:0007669"/>
    <property type="project" value="UniProtKB-ARBA"/>
</dbReference>
<gene>
    <name evidence="1" type="ORF">HMPREF1981_01996</name>
</gene>
<dbReference type="EMBL" id="AWSV01000108">
    <property type="protein sequence ID" value="ERI85109.1"/>
    <property type="molecule type" value="Genomic_DNA"/>
</dbReference>
<dbReference type="OrthoDB" id="1238027at2"/>